<feature type="compositionally biased region" description="Basic residues" evidence="11">
    <location>
        <begin position="326"/>
        <end position="341"/>
    </location>
</feature>
<keyword evidence="3" id="KW-0217">Developmental protein</keyword>
<evidence type="ECO:0000256" key="9">
    <source>
        <dbReference type="ARBA" id="ARBA00023180"/>
    </source>
</evidence>
<evidence type="ECO:0000256" key="1">
    <source>
        <dbReference type="ARBA" id="ARBA00004613"/>
    </source>
</evidence>
<dbReference type="AlphaFoldDB" id="A0A8B7XH83"/>
<dbReference type="FunFam" id="2.10.90.10:FF:000026">
    <property type="entry name" value="Nodal homolog 3-A"/>
    <property type="match status" value="1"/>
</dbReference>
<comment type="similarity">
    <text evidence="2 10">Belongs to the TGF-beta family.</text>
</comment>
<dbReference type="GO" id="GO:0008083">
    <property type="term" value="F:growth factor activity"/>
    <property type="evidence" value="ECO:0007669"/>
    <property type="project" value="UniProtKB-KW"/>
</dbReference>
<reference evidence="14" key="1">
    <citation type="submission" date="2025-08" db="UniProtKB">
        <authorList>
            <consortium name="RefSeq"/>
        </authorList>
    </citation>
    <scope>IDENTIFICATION</scope>
</reference>
<dbReference type="InterPro" id="IPR001111">
    <property type="entry name" value="TGF-b_propeptide"/>
</dbReference>
<evidence type="ECO:0000256" key="4">
    <source>
        <dbReference type="ARBA" id="ARBA00022525"/>
    </source>
</evidence>
<evidence type="ECO:0000259" key="12">
    <source>
        <dbReference type="PROSITE" id="PS51362"/>
    </source>
</evidence>
<gene>
    <name evidence="14" type="primary">LOC110973563</name>
</gene>
<evidence type="ECO:0000313" key="13">
    <source>
        <dbReference type="Proteomes" id="UP000694845"/>
    </source>
</evidence>
<keyword evidence="8" id="KW-1015">Disulfide bond</keyword>
<dbReference type="InterPro" id="IPR001839">
    <property type="entry name" value="TGF-b_C"/>
</dbReference>
<evidence type="ECO:0000256" key="2">
    <source>
        <dbReference type="ARBA" id="ARBA00006656"/>
    </source>
</evidence>
<keyword evidence="7 10" id="KW-0339">Growth factor</keyword>
<keyword evidence="13" id="KW-1185">Reference proteome</keyword>
<dbReference type="CDD" id="cd13759">
    <property type="entry name" value="TGF_beta_NODAL"/>
    <property type="match status" value="1"/>
</dbReference>
<dbReference type="Pfam" id="PF00688">
    <property type="entry name" value="TGFb_propeptide"/>
    <property type="match status" value="1"/>
</dbReference>
<dbReference type="PROSITE" id="PS00250">
    <property type="entry name" value="TGF_BETA_1"/>
    <property type="match status" value="1"/>
</dbReference>
<dbReference type="InterPro" id="IPR029034">
    <property type="entry name" value="Cystine-knot_cytokine"/>
</dbReference>
<dbReference type="RefSeq" id="XP_022080158.1">
    <property type="nucleotide sequence ID" value="XM_022224466.1"/>
</dbReference>
<dbReference type="PROSITE" id="PS51362">
    <property type="entry name" value="TGF_BETA_2"/>
    <property type="match status" value="1"/>
</dbReference>
<evidence type="ECO:0000256" key="3">
    <source>
        <dbReference type="ARBA" id="ARBA00022473"/>
    </source>
</evidence>
<dbReference type="GO" id="GO:0005125">
    <property type="term" value="F:cytokine activity"/>
    <property type="evidence" value="ECO:0007669"/>
    <property type="project" value="TreeGrafter"/>
</dbReference>
<dbReference type="Gene3D" id="2.10.90.10">
    <property type="entry name" value="Cystine-knot cytokines"/>
    <property type="match status" value="1"/>
</dbReference>
<dbReference type="OrthoDB" id="5949851at2759"/>
<dbReference type="OMA" id="DHWDFSF"/>
<feature type="region of interest" description="Disordered" evidence="11">
    <location>
        <begin position="258"/>
        <end position="290"/>
    </location>
</feature>
<name>A0A8B7XH83_ACAPL</name>
<dbReference type="Gene3D" id="2.60.120.970">
    <property type="match status" value="1"/>
</dbReference>
<dbReference type="InterPro" id="IPR017948">
    <property type="entry name" value="TGFb_CS"/>
</dbReference>
<evidence type="ECO:0000313" key="14">
    <source>
        <dbReference type="RefSeq" id="XP_022080158.1"/>
    </source>
</evidence>
<organism evidence="13 14">
    <name type="scientific">Acanthaster planci</name>
    <name type="common">Crown-of-thorns starfish</name>
    <dbReference type="NCBI Taxonomy" id="133434"/>
    <lineage>
        <taxon>Eukaryota</taxon>
        <taxon>Metazoa</taxon>
        <taxon>Echinodermata</taxon>
        <taxon>Eleutherozoa</taxon>
        <taxon>Asterozoa</taxon>
        <taxon>Asteroidea</taxon>
        <taxon>Valvatacea</taxon>
        <taxon>Valvatida</taxon>
        <taxon>Acanthasteridae</taxon>
        <taxon>Acanthaster</taxon>
    </lineage>
</organism>
<keyword evidence="4" id="KW-0964">Secreted</keyword>
<dbReference type="KEGG" id="aplc:110973563"/>
<dbReference type="SMART" id="SM00204">
    <property type="entry name" value="TGFB"/>
    <property type="match status" value="1"/>
</dbReference>
<feature type="region of interest" description="Disordered" evidence="11">
    <location>
        <begin position="321"/>
        <end position="349"/>
    </location>
</feature>
<proteinExistence type="inferred from homology"/>
<evidence type="ECO:0000256" key="10">
    <source>
        <dbReference type="RuleBase" id="RU000354"/>
    </source>
</evidence>
<evidence type="ECO:0000256" key="6">
    <source>
        <dbReference type="ARBA" id="ARBA00022729"/>
    </source>
</evidence>
<evidence type="ECO:0000256" key="7">
    <source>
        <dbReference type="ARBA" id="ARBA00023030"/>
    </source>
</evidence>
<sequence>MAKNLTSFGGGVGFTGPHRSVIVCSLFAVLTSCHAFDALFLNNPAAVGTLYDRREKRDAPMPRLRDFEGELDFLTSFELQHGVDFAANHTTPKYMLDLYSSIETGQNLVHPSMEEKRAITESDTVRGFAATVVESNSTSRADFTKVWVAKFRVTSISELVERVRLAELRILLNRSWREFTIQVAVHHWAPTPCPHDPTLFECLKKQLLISGLIPSHRHDDYDGREVFDVTEGLRHWFTESPTWRGEYELEIRTVHSVQNPEDLAVEDSHEESSSYSSLSSSVEEEPTLDQTASSSIALEDVVLVVFSRAVQPVSITHDAAGSVKVRTPRSPRSPRKKKYKKPTSSARAEQERLIQEKLLRELFASKHETGPCRRVPMDVDFYNSDWGRWIVYPKRFNAYRCAGRCSGPLGSKDNPSNHAIMQNMVRASRPDRAPEPCCIPTKLSPLSMIYLENGNIIMKHHEDMIVEECGCR</sequence>
<evidence type="ECO:0000256" key="11">
    <source>
        <dbReference type="SAM" id="MobiDB-lite"/>
    </source>
</evidence>
<dbReference type="PROSITE" id="PS51257">
    <property type="entry name" value="PROKAR_LIPOPROTEIN"/>
    <property type="match status" value="1"/>
</dbReference>
<dbReference type="GO" id="GO:0005615">
    <property type="term" value="C:extracellular space"/>
    <property type="evidence" value="ECO:0007669"/>
    <property type="project" value="TreeGrafter"/>
</dbReference>
<dbReference type="Pfam" id="PF00019">
    <property type="entry name" value="TGF_beta"/>
    <property type="match status" value="1"/>
</dbReference>
<dbReference type="InterPro" id="IPR015615">
    <property type="entry name" value="TGF-beta-rel"/>
</dbReference>
<dbReference type="PANTHER" id="PTHR11848">
    <property type="entry name" value="TGF-BETA FAMILY"/>
    <property type="match status" value="1"/>
</dbReference>
<dbReference type="Proteomes" id="UP000694845">
    <property type="component" value="Unplaced"/>
</dbReference>
<keyword evidence="6" id="KW-0732">Signal</keyword>
<feature type="domain" description="TGF-beta family profile" evidence="12">
    <location>
        <begin position="357"/>
        <end position="472"/>
    </location>
</feature>
<protein>
    <submittedName>
        <fullName evidence="14">Nodal homolog</fullName>
    </submittedName>
</protein>
<evidence type="ECO:0000256" key="8">
    <source>
        <dbReference type="ARBA" id="ARBA00023157"/>
    </source>
</evidence>
<accession>A0A8B7XH83</accession>
<keyword evidence="9" id="KW-0325">Glycoprotein</keyword>
<dbReference type="SUPFAM" id="SSF57501">
    <property type="entry name" value="Cystine-knot cytokines"/>
    <property type="match status" value="1"/>
</dbReference>
<keyword evidence="5" id="KW-0165">Cleavage on pair of basic residues</keyword>
<comment type="subcellular location">
    <subcellularLocation>
        <location evidence="1">Secreted</location>
    </subcellularLocation>
</comment>
<evidence type="ECO:0000256" key="5">
    <source>
        <dbReference type="ARBA" id="ARBA00022685"/>
    </source>
</evidence>
<dbReference type="PANTHER" id="PTHR11848:SF302">
    <property type="entry name" value="TGF-BETA FAMILY PROFILE DOMAIN-CONTAINING PROTEIN"/>
    <property type="match status" value="1"/>
</dbReference>
<dbReference type="GeneID" id="110973563"/>